<dbReference type="PROSITE" id="PS50977">
    <property type="entry name" value="HTH_TETR_2"/>
    <property type="match status" value="1"/>
</dbReference>
<evidence type="ECO:0000256" key="4">
    <source>
        <dbReference type="ARBA" id="ARBA00023163"/>
    </source>
</evidence>
<dbReference type="PANTHER" id="PTHR30055:SF175">
    <property type="entry name" value="HTH-TYPE TRANSCRIPTIONAL REPRESSOR KSTR2"/>
    <property type="match status" value="1"/>
</dbReference>
<protein>
    <submittedName>
        <fullName evidence="7">TetR/AcrR family transcriptional regulator</fullName>
    </submittedName>
</protein>
<evidence type="ECO:0000256" key="3">
    <source>
        <dbReference type="ARBA" id="ARBA00023125"/>
    </source>
</evidence>
<keyword evidence="8" id="KW-1185">Reference proteome</keyword>
<dbReference type="OrthoDB" id="9779746at2"/>
<evidence type="ECO:0000259" key="6">
    <source>
        <dbReference type="PROSITE" id="PS50977"/>
    </source>
</evidence>
<dbReference type="InterPro" id="IPR009057">
    <property type="entry name" value="Homeodomain-like_sf"/>
</dbReference>
<dbReference type="InterPro" id="IPR036271">
    <property type="entry name" value="Tet_transcr_reg_TetR-rel_C_sf"/>
</dbReference>
<dbReference type="Gene3D" id="1.10.357.10">
    <property type="entry name" value="Tetracycline Repressor, domain 2"/>
    <property type="match status" value="1"/>
</dbReference>
<dbReference type="InterPro" id="IPR050109">
    <property type="entry name" value="HTH-type_TetR-like_transc_reg"/>
</dbReference>
<dbReference type="InterPro" id="IPR041490">
    <property type="entry name" value="KstR2_TetR_C"/>
</dbReference>
<dbReference type="Pfam" id="PF00440">
    <property type="entry name" value="TetR_N"/>
    <property type="match status" value="1"/>
</dbReference>
<keyword evidence="2" id="KW-0805">Transcription regulation</keyword>
<accession>A0A3L7AE48</accession>
<keyword evidence="4" id="KW-0804">Transcription</keyword>
<dbReference type="Proteomes" id="UP000269692">
    <property type="component" value="Unassembled WGS sequence"/>
</dbReference>
<reference evidence="7 8" key="1">
    <citation type="submission" date="2018-10" db="EMBL/GenBank/DDBJ databases">
        <title>Xanthobacter tagetidis genome sequencing and assembly.</title>
        <authorList>
            <person name="Maclea K.S."/>
            <person name="Goen A.E."/>
            <person name="Fatima S.A."/>
        </authorList>
    </citation>
    <scope>NUCLEOTIDE SEQUENCE [LARGE SCALE GENOMIC DNA]</scope>
    <source>
        <strain evidence="7 8">ATCC 700314</strain>
    </source>
</reference>
<dbReference type="PRINTS" id="PR00455">
    <property type="entry name" value="HTHTETR"/>
</dbReference>
<feature type="DNA-binding region" description="H-T-H motif" evidence="5">
    <location>
        <begin position="32"/>
        <end position="51"/>
    </location>
</feature>
<evidence type="ECO:0000313" key="8">
    <source>
        <dbReference type="Proteomes" id="UP000269692"/>
    </source>
</evidence>
<keyword evidence="1" id="KW-0678">Repressor</keyword>
<evidence type="ECO:0000256" key="2">
    <source>
        <dbReference type="ARBA" id="ARBA00023015"/>
    </source>
</evidence>
<dbReference type="Gene3D" id="1.10.10.60">
    <property type="entry name" value="Homeodomain-like"/>
    <property type="match status" value="1"/>
</dbReference>
<dbReference type="PANTHER" id="PTHR30055">
    <property type="entry name" value="HTH-TYPE TRANSCRIPTIONAL REGULATOR RUTR"/>
    <property type="match status" value="1"/>
</dbReference>
<gene>
    <name evidence="7" type="ORF">D9R14_10415</name>
</gene>
<dbReference type="SUPFAM" id="SSF46689">
    <property type="entry name" value="Homeodomain-like"/>
    <property type="match status" value="1"/>
</dbReference>
<keyword evidence="3 5" id="KW-0238">DNA-binding</keyword>
<dbReference type="InterPro" id="IPR001647">
    <property type="entry name" value="HTH_TetR"/>
</dbReference>
<dbReference type="SUPFAM" id="SSF48498">
    <property type="entry name" value="Tetracyclin repressor-like, C-terminal domain"/>
    <property type="match status" value="1"/>
</dbReference>
<evidence type="ECO:0000256" key="1">
    <source>
        <dbReference type="ARBA" id="ARBA00022491"/>
    </source>
</evidence>
<dbReference type="AlphaFoldDB" id="A0A3L7AE48"/>
<name>A0A3L7AE48_9HYPH</name>
<feature type="domain" description="HTH tetR-type" evidence="6">
    <location>
        <begin position="9"/>
        <end position="69"/>
    </location>
</feature>
<dbReference type="EMBL" id="RCTF01000007">
    <property type="protein sequence ID" value="RLP78669.1"/>
    <property type="molecule type" value="Genomic_DNA"/>
</dbReference>
<evidence type="ECO:0000313" key="7">
    <source>
        <dbReference type="EMBL" id="RLP78669.1"/>
    </source>
</evidence>
<dbReference type="GO" id="GO:0003700">
    <property type="term" value="F:DNA-binding transcription factor activity"/>
    <property type="evidence" value="ECO:0007669"/>
    <property type="project" value="TreeGrafter"/>
</dbReference>
<sequence>MTVEEQSNRGRREEVLMAAAAVFSDKGYRASTIQDIGRELGTTSAALYYYFGSKQEILGELIVRPVRQLREMAAEVARSPLSNREKLGEIVRRHIDMMLKQRDLFTIFLRERVELEPQHAGRLAEMEEEYYRQIRAIIEDAARAGEMRAVNLQMLALGIIGMTNWVLRWHKPDGALGADEIARAYMDILGGGAFKDPPGSAGAAPVPVEAARRRVKRAS</sequence>
<proteinExistence type="predicted"/>
<organism evidence="7 8">
    <name type="scientific">Xanthobacter tagetidis</name>
    <dbReference type="NCBI Taxonomy" id="60216"/>
    <lineage>
        <taxon>Bacteria</taxon>
        <taxon>Pseudomonadati</taxon>
        <taxon>Pseudomonadota</taxon>
        <taxon>Alphaproteobacteria</taxon>
        <taxon>Hyphomicrobiales</taxon>
        <taxon>Xanthobacteraceae</taxon>
        <taxon>Xanthobacter</taxon>
    </lineage>
</organism>
<evidence type="ECO:0000256" key="5">
    <source>
        <dbReference type="PROSITE-ProRule" id="PRU00335"/>
    </source>
</evidence>
<dbReference type="GO" id="GO:0000976">
    <property type="term" value="F:transcription cis-regulatory region binding"/>
    <property type="evidence" value="ECO:0007669"/>
    <property type="project" value="TreeGrafter"/>
</dbReference>
<dbReference type="Pfam" id="PF17932">
    <property type="entry name" value="TetR_C_24"/>
    <property type="match status" value="1"/>
</dbReference>
<comment type="caution">
    <text evidence="7">The sequence shown here is derived from an EMBL/GenBank/DDBJ whole genome shotgun (WGS) entry which is preliminary data.</text>
</comment>